<comment type="caution">
    <text evidence="1">The sequence shown here is derived from an EMBL/GenBank/DDBJ whole genome shotgun (WGS) entry which is preliminary data.</text>
</comment>
<reference evidence="1" key="1">
    <citation type="journal article" date="2015" name="Nature">
        <title>Complex archaea that bridge the gap between prokaryotes and eukaryotes.</title>
        <authorList>
            <person name="Spang A."/>
            <person name="Saw J.H."/>
            <person name="Jorgensen S.L."/>
            <person name="Zaremba-Niedzwiedzka K."/>
            <person name="Martijn J."/>
            <person name="Lind A.E."/>
            <person name="van Eijk R."/>
            <person name="Schleper C."/>
            <person name="Guy L."/>
            <person name="Ettema T.J."/>
        </authorList>
    </citation>
    <scope>NUCLEOTIDE SEQUENCE</scope>
</reference>
<dbReference type="EMBL" id="LAZR01008350">
    <property type="protein sequence ID" value="KKM79317.1"/>
    <property type="molecule type" value="Genomic_DNA"/>
</dbReference>
<accession>A0A0F9ND70</accession>
<organism evidence="1">
    <name type="scientific">marine sediment metagenome</name>
    <dbReference type="NCBI Taxonomy" id="412755"/>
    <lineage>
        <taxon>unclassified sequences</taxon>
        <taxon>metagenomes</taxon>
        <taxon>ecological metagenomes</taxon>
    </lineage>
</organism>
<evidence type="ECO:0000313" key="1">
    <source>
        <dbReference type="EMBL" id="KKM79317.1"/>
    </source>
</evidence>
<name>A0A0F9ND70_9ZZZZ</name>
<proteinExistence type="predicted"/>
<gene>
    <name evidence="1" type="ORF">LCGC14_1351100</name>
</gene>
<dbReference type="AlphaFoldDB" id="A0A0F9ND70"/>
<sequence length="72" mass="8107">MKAYITAEEYKRIYFEHGSINSIPDKVLVEVERAPEQGGVCECYPGHDRGAACICECHADLIDQLCKYIILS</sequence>
<protein>
    <submittedName>
        <fullName evidence="1">Uncharacterized protein</fullName>
    </submittedName>
</protein>